<comment type="similarity">
    <text evidence="1">Belongs to the NAD(P)-dependent epimerase/dehydratase family.</text>
</comment>
<dbReference type="InterPro" id="IPR001763">
    <property type="entry name" value="Rhodanese-like_dom"/>
</dbReference>
<evidence type="ECO:0000256" key="3">
    <source>
        <dbReference type="SAM" id="MobiDB-lite"/>
    </source>
</evidence>
<comment type="caution">
    <text evidence="5">The sequence shown here is derived from an EMBL/GenBank/DDBJ whole genome shotgun (WGS) entry which is preliminary data.</text>
</comment>
<evidence type="ECO:0000313" key="5">
    <source>
        <dbReference type="EMBL" id="GMI20690.1"/>
    </source>
</evidence>
<feature type="domain" description="Rhodanese" evidence="4">
    <location>
        <begin position="13"/>
        <end position="85"/>
    </location>
</feature>
<dbReference type="Gene3D" id="3.90.25.10">
    <property type="entry name" value="UDP-galactose 4-epimerase, domain 1"/>
    <property type="match status" value="1"/>
</dbReference>
<dbReference type="EMBL" id="BRYB01001214">
    <property type="protein sequence ID" value="GMI20690.1"/>
    <property type="molecule type" value="Genomic_DNA"/>
</dbReference>
<dbReference type="Pfam" id="PF16363">
    <property type="entry name" value="GDP_Man_Dehyd"/>
    <property type="match status" value="1"/>
</dbReference>
<evidence type="ECO:0000256" key="1">
    <source>
        <dbReference type="ARBA" id="ARBA00007637"/>
    </source>
</evidence>
<feature type="compositionally biased region" description="Polar residues" evidence="3">
    <location>
        <begin position="1"/>
        <end position="12"/>
    </location>
</feature>
<dbReference type="Proteomes" id="UP001165060">
    <property type="component" value="Unassembled WGS sequence"/>
</dbReference>
<evidence type="ECO:0000313" key="6">
    <source>
        <dbReference type="Proteomes" id="UP001165060"/>
    </source>
</evidence>
<dbReference type="PANTHER" id="PTHR43574">
    <property type="entry name" value="EPIMERASE-RELATED"/>
    <property type="match status" value="1"/>
</dbReference>
<dbReference type="InterPro" id="IPR016040">
    <property type="entry name" value="NAD(P)-bd_dom"/>
</dbReference>
<dbReference type="SUPFAM" id="SSF51735">
    <property type="entry name" value="NAD(P)-binding Rossmann-fold domains"/>
    <property type="match status" value="1"/>
</dbReference>
<name>A0ABQ6M6X1_9STRA</name>
<reference evidence="5 6" key="1">
    <citation type="journal article" date="2023" name="Commun. Biol.">
        <title>Genome analysis of Parmales, the sister group of diatoms, reveals the evolutionary specialization of diatoms from phago-mixotrophs to photoautotrophs.</title>
        <authorList>
            <person name="Ban H."/>
            <person name="Sato S."/>
            <person name="Yoshikawa S."/>
            <person name="Yamada K."/>
            <person name="Nakamura Y."/>
            <person name="Ichinomiya M."/>
            <person name="Sato N."/>
            <person name="Blanc-Mathieu R."/>
            <person name="Endo H."/>
            <person name="Kuwata A."/>
            <person name="Ogata H."/>
        </authorList>
    </citation>
    <scope>NUCLEOTIDE SEQUENCE [LARGE SCALE GENOMIC DNA]</scope>
</reference>
<protein>
    <recommendedName>
        <fullName evidence="4">Rhodanese domain-containing protein</fullName>
    </recommendedName>
</protein>
<proteinExistence type="inferred from homology"/>
<dbReference type="PRINTS" id="PR01713">
    <property type="entry name" value="NUCEPIMERASE"/>
</dbReference>
<keyword evidence="6" id="KW-1185">Reference proteome</keyword>
<dbReference type="Gene3D" id="3.40.50.720">
    <property type="entry name" value="NAD(P)-binding Rossmann-like Domain"/>
    <property type="match status" value="1"/>
</dbReference>
<evidence type="ECO:0000256" key="2">
    <source>
        <dbReference type="ARBA" id="ARBA00023027"/>
    </source>
</evidence>
<feature type="region of interest" description="Disordered" evidence="3">
    <location>
        <begin position="1"/>
        <end position="23"/>
    </location>
</feature>
<accession>A0ABQ6M6X1</accession>
<dbReference type="InterPro" id="IPR036291">
    <property type="entry name" value="NAD(P)-bd_dom_sf"/>
</dbReference>
<gene>
    <name evidence="5" type="ORF">TeGR_g2422</name>
</gene>
<organism evidence="5 6">
    <name type="scientific">Tetraparma gracilis</name>
    <dbReference type="NCBI Taxonomy" id="2962635"/>
    <lineage>
        <taxon>Eukaryota</taxon>
        <taxon>Sar</taxon>
        <taxon>Stramenopiles</taxon>
        <taxon>Ochrophyta</taxon>
        <taxon>Bolidophyceae</taxon>
        <taxon>Parmales</taxon>
        <taxon>Triparmaceae</taxon>
        <taxon>Tetraparma</taxon>
    </lineage>
</organism>
<keyword evidence="2" id="KW-0520">NAD</keyword>
<dbReference type="PROSITE" id="PS50206">
    <property type="entry name" value="RHODANESE_3"/>
    <property type="match status" value="1"/>
</dbReference>
<evidence type="ECO:0000259" key="4">
    <source>
        <dbReference type="PROSITE" id="PS50206"/>
    </source>
</evidence>
<sequence>MSPLASSTSGSDSEMVERVMGVEPSRKKQRKAFAAVVEPDAGKKTVLVTGGAGFIGSHTAQALLSRGDSVVVLDNFNDYYDPSIKRGNVELLEQMAEGAEGSLVIVDGSITDSALVGKVFQENSITHVCHLAARAGVRPSIEDPLLYVETNITGTTILLEMARLHKVRNFVYASSSSVYGGSKSAFFSEDEDVSNPVSQYAASKKTCELLAHTYSHLYNLPTTGLRFFTVFGERGRPDMAPLMFINKISKGEGIRQFGDGSSSRDYTYVSDIVDGVVRSLDRAYKNEVFNLGKGSGTSLIDFIGTVEKYTGKKANKTILPDQPGDVPYTCASTDKAKALLGYSAEVAFDEGIRRTVAWYNEKEGLESGELVRGGGGMARKEKEGEVKRVVSGENLTACA</sequence>